<feature type="non-terminal residue" evidence="1">
    <location>
        <position position="125"/>
    </location>
</feature>
<sequence length="125" mass="14492">KFDSYVHLIIGLSHGGPLLHQGGPPPSSMSSLEAMHNLSRERELMAYMLANGARFDSMALALATNPLQMARHEDLSRMNARDRSIREHNENEFRRLNLDVERQQQLRFPFHHQSDELVRSLSRRF</sequence>
<proteinExistence type="predicted"/>
<organism evidence="1 2">
    <name type="scientific">Rotaria magnacalcarata</name>
    <dbReference type="NCBI Taxonomy" id="392030"/>
    <lineage>
        <taxon>Eukaryota</taxon>
        <taxon>Metazoa</taxon>
        <taxon>Spiralia</taxon>
        <taxon>Gnathifera</taxon>
        <taxon>Rotifera</taxon>
        <taxon>Eurotatoria</taxon>
        <taxon>Bdelloidea</taxon>
        <taxon>Philodinida</taxon>
        <taxon>Philodinidae</taxon>
        <taxon>Rotaria</taxon>
    </lineage>
</organism>
<dbReference type="Proteomes" id="UP000663866">
    <property type="component" value="Unassembled WGS sequence"/>
</dbReference>
<name>A0A820YTQ4_9BILA</name>
<dbReference type="AlphaFoldDB" id="A0A820YTQ4"/>
<accession>A0A820YTQ4</accession>
<evidence type="ECO:0000313" key="1">
    <source>
        <dbReference type="EMBL" id="CAF4551156.1"/>
    </source>
</evidence>
<evidence type="ECO:0000313" key="2">
    <source>
        <dbReference type="Proteomes" id="UP000663866"/>
    </source>
</evidence>
<reference evidence="1" key="1">
    <citation type="submission" date="2021-02" db="EMBL/GenBank/DDBJ databases">
        <authorList>
            <person name="Nowell W R."/>
        </authorList>
    </citation>
    <scope>NUCLEOTIDE SEQUENCE</scope>
</reference>
<comment type="caution">
    <text evidence="1">The sequence shown here is derived from an EMBL/GenBank/DDBJ whole genome shotgun (WGS) entry which is preliminary data.</text>
</comment>
<dbReference type="EMBL" id="CAJOBG010061281">
    <property type="protein sequence ID" value="CAF4551156.1"/>
    <property type="molecule type" value="Genomic_DNA"/>
</dbReference>
<gene>
    <name evidence="1" type="ORF">OVN521_LOCUS43218</name>
</gene>
<keyword evidence="2" id="KW-1185">Reference proteome</keyword>
<protein>
    <submittedName>
        <fullName evidence="1">Uncharacterized protein</fullName>
    </submittedName>
</protein>